<evidence type="ECO:0000259" key="3">
    <source>
        <dbReference type="PROSITE" id="PS51671"/>
    </source>
</evidence>
<dbReference type="InterPro" id="IPR006674">
    <property type="entry name" value="HD_domain"/>
</dbReference>
<dbReference type="FunFam" id="3.30.460.10:FF:000001">
    <property type="entry name" value="GTP pyrophosphokinase RelA"/>
    <property type="match status" value="1"/>
</dbReference>
<dbReference type="SUPFAM" id="SSF81301">
    <property type="entry name" value="Nucleotidyltransferase"/>
    <property type="match status" value="1"/>
</dbReference>
<dbReference type="SUPFAM" id="SSF55021">
    <property type="entry name" value="ACT-like"/>
    <property type="match status" value="1"/>
</dbReference>
<dbReference type="Gene3D" id="3.30.70.260">
    <property type="match status" value="1"/>
</dbReference>
<comment type="function">
    <text evidence="2">In eubacteria ppGpp (guanosine 3'-diphosphate 5'-diphosphate) is a mediator of the stringent response that coordinates a variety of cellular activities in response to changes in nutritional abundance.</text>
</comment>
<keyword evidence="7" id="KW-1185">Reference proteome</keyword>
<dbReference type="GO" id="GO:0015969">
    <property type="term" value="P:guanosine tetraphosphate metabolic process"/>
    <property type="evidence" value="ECO:0007669"/>
    <property type="project" value="InterPro"/>
</dbReference>
<dbReference type="Pfam" id="PF02824">
    <property type="entry name" value="TGS"/>
    <property type="match status" value="1"/>
</dbReference>
<proteinExistence type="inferred from homology"/>
<dbReference type="EMBL" id="AP025523">
    <property type="protein sequence ID" value="BDE07544.1"/>
    <property type="molecule type" value="Genomic_DNA"/>
</dbReference>
<dbReference type="SMART" id="SM00471">
    <property type="entry name" value="HDc"/>
    <property type="match status" value="1"/>
</dbReference>
<protein>
    <submittedName>
        <fullName evidence="6">(P)ppGpp synthetase</fullName>
    </submittedName>
</protein>
<name>A0AAN2CAN3_UNVUL</name>
<dbReference type="SUPFAM" id="SSF109604">
    <property type="entry name" value="HD-domain/PDEase-like"/>
    <property type="match status" value="1"/>
</dbReference>
<dbReference type="SMART" id="SM00954">
    <property type="entry name" value="RelA_SpoT"/>
    <property type="match status" value="1"/>
</dbReference>
<evidence type="ECO:0000313" key="6">
    <source>
        <dbReference type="EMBL" id="BDE07544.1"/>
    </source>
</evidence>
<dbReference type="InterPro" id="IPR012676">
    <property type="entry name" value="TGS-like"/>
</dbReference>
<accession>A0AAN2CAN3</accession>
<dbReference type="AlphaFoldDB" id="A0AAN2CAN3"/>
<dbReference type="Gene3D" id="1.10.3210.10">
    <property type="entry name" value="Hypothetical protein af1432"/>
    <property type="match status" value="1"/>
</dbReference>
<dbReference type="InterPro" id="IPR007685">
    <property type="entry name" value="RelA_SpoT"/>
</dbReference>
<dbReference type="Pfam" id="PF04607">
    <property type="entry name" value="RelA_SpoT"/>
    <property type="match status" value="1"/>
</dbReference>
<dbReference type="PANTHER" id="PTHR21262:SF31">
    <property type="entry name" value="GTP PYROPHOSPHOKINASE"/>
    <property type="match status" value="1"/>
</dbReference>
<dbReference type="RefSeq" id="WP_317995126.1">
    <property type="nucleotide sequence ID" value="NZ_AP025523.1"/>
</dbReference>
<evidence type="ECO:0000259" key="5">
    <source>
        <dbReference type="PROSITE" id="PS51880"/>
    </source>
</evidence>
<dbReference type="CDD" id="cd00077">
    <property type="entry name" value="HDc"/>
    <property type="match status" value="1"/>
</dbReference>
<dbReference type="PROSITE" id="PS51671">
    <property type="entry name" value="ACT"/>
    <property type="match status" value="1"/>
</dbReference>
<dbReference type="InterPro" id="IPR033655">
    <property type="entry name" value="TGS_RelA/SpoT"/>
</dbReference>
<dbReference type="InterPro" id="IPR045600">
    <property type="entry name" value="RelA/SpoT_AH_RIS"/>
</dbReference>
<organism evidence="6 7">
    <name type="scientific">Vulcanimicrobium alpinum</name>
    <dbReference type="NCBI Taxonomy" id="3016050"/>
    <lineage>
        <taxon>Bacteria</taxon>
        <taxon>Bacillati</taxon>
        <taxon>Vulcanimicrobiota</taxon>
        <taxon>Vulcanimicrobiia</taxon>
        <taxon>Vulcanimicrobiales</taxon>
        <taxon>Vulcanimicrobiaceae</taxon>
        <taxon>Vulcanimicrobium</taxon>
    </lineage>
</organism>
<feature type="domain" description="TGS" evidence="5">
    <location>
        <begin position="381"/>
        <end position="443"/>
    </location>
</feature>
<dbReference type="NCBIfam" id="TIGR00691">
    <property type="entry name" value="spoT_relA"/>
    <property type="match status" value="1"/>
</dbReference>
<reference evidence="6 7" key="1">
    <citation type="journal article" date="2022" name="ISME Commun">
        <title>Vulcanimicrobium alpinus gen. nov. sp. nov., the first cultivated representative of the candidate phylum 'Eremiobacterota', is a metabolically versatile aerobic anoxygenic phototroph.</title>
        <authorList>
            <person name="Yabe S."/>
            <person name="Muto K."/>
            <person name="Abe K."/>
            <person name="Yokota A."/>
            <person name="Staudigel H."/>
            <person name="Tebo B.M."/>
        </authorList>
    </citation>
    <scope>NUCLEOTIDE SEQUENCE [LARGE SCALE GENOMIC DNA]</scope>
    <source>
        <strain evidence="6 7">WC8-2</strain>
    </source>
</reference>
<dbReference type="KEGG" id="vab:WPS_28200"/>
<dbReference type="PROSITE" id="PS51880">
    <property type="entry name" value="TGS"/>
    <property type="match status" value="1"/>
</dbReference>
<evidence type="ECO:0000256" key="2">
    <source>
        <dbReference type="RuleBase" id="RU003847"/>
    </source>
</evidence>
<dbReference type="CDD" id="cd01668">
    <property type="entry name" value="TGS_RSH"/>
    <property type="match status" value="1"/>
</dbReference>
<dbReference type="Pfam" id="PF13328">
    <property type="entry name" value="HD_4"/>
    <property type="match status" value="1"/>
</dbReference>
<dbReference type="FunFam" id="3.10.20.30:FF:000002">
    <property type="entry name" value="GTP pyrophosphokinase (RelA/SpoT)"/>
    <property type="match status" value="1"/>
</dbReference>
<dbReference type="CDD" id="cd05399">
    <property type="entry name" value="NT_Rel-Spo_like"/>
    <property type="match status" value="1"/>
</dbReference>
<dbReference type="CDD" id="cd04876">
    <property type="entry name" value="ACT_RelA-SpoT"/>
    <property type="match status" value="1"/>
</dbReference>
<feature type="domain" description="HD" evidence="4">
    <location>
        <begin position="44"/>
        <end position="143"/>
    </location>
</feature>
<dbReference type="Pfam" id="PF19296">
    <property type="entry name" value="RelA_AH_RIS"/>
    <property type="match status" value="1"/>
</dbReference>
<dbReference type="InterPro" id="IPR004095">
    <property type="entry name" value="TGS"/>
</dbReference>
<dbReference type="PANTHER" id="PTHR21262">
    <property type="entry name" value="GUANOSINE-3',5'-BIS DIPHOSPHATE 3'-PYROPHOSPHOHYDROLASE"/>
    <property type="match status" value="1"/>
</dbReference>
<dbReference type="InterPro" id="IPR004811">
    <property type="entry name" value="RelA/Spo_fam"/>
</dbReference>
<dbReference type="FunFam" id="1.10.3210.10:FF:000001">
    <property type="entry name" value="GTP pyrophosphokinase RelA"/>
    <property type="match status" value="1"/>
</dbReference>
<dbReference type="GO" id="GO:0005886">
    <property type="term" value="C:plasma membrane"/>
    <property type="evidence" value="ECO:0007669"/>
    <property type="project" value="TreeGrafter"/>
</dbReference>
<dbReference type="InterPro" id="IPR045865">
    <property type="entry name" value="ACT-like_dom_sf"/>
</dbReference>
<dbReference type="SUPFAM" id="SSF81271">
    <property type="entry name" value="TGS-like"/>
    <property type="match status" value="1"/>
</dbReference>
<evidence type="ECO:0000313" key="7">
    <source>
        <dbReference type="Proteomes" id="UP001317532"/>
    </source>
</evidence>
<dbReference type="InterPro" id="IPR002912">
    <property type="entry name" value="ACT_dom"/>
</dbReference>
<dbReference type="InterPro" id="IPR003607">
    <property type="entry name" value="HD/PDEase_dom"/>
</dbReference>
<dbReference type="Proteomes" id="UP001317532">
    <property type="component" value="Chromosome"/>
</dbReference>
<dbReference type="Gene3D" id="3.10.20.30">
    <property type="match status" value="1"/>
</dbReference>
<dbReference type="PROSITE" id="PS51831">
    <property type="entry name" value="HD"/>
    <property type="match status" value="1"/>
</dbReference>
<dbReference type="InterPro" id="IPR012675">
    <property type="entry name" value="Beta-grasp_dom_sf"/>
</dbReference>
<evidence type="ECO:0000259" key="4">
    <source>
        <dbReference type="PROSITE" id="PS51831"/>
    </source>
</evidence>
<comment type="similarity">
    <text evidence="2">Belongs to the relA/spoT family.</text>
</comment>
<dbReference type="InterPro" id="IPR043519">
    <property type="entry name" value="NT_sf"/>
</dbReference>
<gene>
    <name evidence="6" type="ORF">WPS_28200</name>
</gene>
<evidence type="ECO:0000256" key="1">
    <source>
        <dbReference type="ARBA" id="ARBA00025704"/>
    </source>
</evidence>
<feature type="domain" description="ACT" evidence="3">
    <location>
        <begin position="639"/>
        <end position="713"/>
    </location>
</feature>
<comment type="pathway">
    <text evidence="1">Purine metabolism.</text>
</comment>
<dbReference type="Pfam" id="PF13291">
    <property type="entry name" value="ACT_4"/>
    <property type="match status" value="1"/>
</dbReference>
<dbReference type="Gene3D" id="3.30.460.10">
    <property type="entry name" value="Beta Polymerase, domain 2"/>
    <property type="match status" value="1"/>
</dbReference>
<sequence>MTISDLVAKVRHYDPSLEEGWLERVYDVADKAHEGQHRASGESYIAHPLAVADILADLEMDRATIAAAIMHDVVEDTVITNDEVAEQFGAEIASLVDGVTKLTRIPYQSKEDAQVENLRKMFLAMAKDIRVIIIKLADRLHNMRTLSSLPAFKQQAIARETLEIYAPIAHRLGIWRVKWDLEDLALRYLDPDAYRDIAERVAKKRNEREATVERVITELKDEFEKVGLHADTTGRPKHFYSIHKKMLKGRDFSTIYDLTAVRVITESVKDCYGALGVVHAMWKPLPGRFKDYIAMPKPNMYQSLHTTVVGPGGDPLEVQIRTWEMHRTSEYGIAAHWRYKEGGKKDDFEQKLTWLRSLLEWQNDMRDSRVFMENLKIDLFDTQVYIFSPKGDVFSMPAAATPLDFAYQVHTDIGHHCVGAKVNGKIVPLEYQLKNGDIAEILTNKAARPSLDWLSIVRTSGAKHKIKQWFRKERKEENTLRGQEAVEAELARAGVRVDLARGDGIEKVAKKLNYQSVADLFAAIGFGDATASSVVARLREESKADNVVEIATLPRPATTRRVARNSSGIRIAGVDDVLVRLSKCCSPVPGDPIMGFVTIGRGVSVHRADCPNTAYMNAAPERILEAQWLDQSALTHSVDIEIEATDRAGLLQDVLGIAAELKTQISSVNARAKRDKSALISMTAQISDLDHLHTLLRKLGHVKDVRNVWRVTKREARVSATT</sequence>